<reference evidence="4" key="1">
    <citation type="submission" date="2015-09" db="EMBL/GenBank/DDBJ databases">
        <title>Scylla olivacea transcriptome.</title>
        <authorList>
            <person name="Ikhwanuddin M."/>
        </authorList>
    </citation>
    <scope>NUCLEOTIDE SEQUENCE</scope>
</reference>
<dbReference type="InterPro" id="IPR012677">
    <property type="entry name" value="Nucleotide-bd_a/b_plait_sf"/>
</dbReference>
<dbReference type="CDD" id="cd00590">
    <property type="entry name" value="RRM_SF"/>
    <property type="match status" value="1"/>
</dbReference>
<dbReference type="Pfam" id="PF00076">
    <property type="entry name" value="RRM_1"/>
    <property type="match status" value="1"/>
</dbReference>
<dbReference type="AlphaFoldDB" id="A0A0P4VY95"/>
<dbReference type="GO" id="GO:0003723">
    <property type="term" value="F:RNA binding"/>
    <property type="evidence" value="ECO:0007669"/>
    <property type="project" value="UniProtKB-UniRule"/>
</dbReference>
<evidence type="ECO:0000313" key="4">
    <source>
        <dbReference type="EMBL" id="JAI60935.1"/>
    </source>
</evidence>
<dbReference type="InterPro" id="IPR035979">
    <property type="entry name" value="RBD_domain_sf"/>
</dbReference>
<keyword evidence="1 2" id="KW-0694">RNA-binding</keyword>
<evidence type="ECO:0000256" key="2">
    <source>
        <dbReference type="PROSITE-ProRule" id="PRU00176"/>
    </source>
</evidence>
<feature type="domain" description="RRM" evidence="3">
    <location>
        <begin position="644"/>
        <end position="714"/>
    </location>
</feature>
<evidence type="ECO:0000256" key="1">
    <source>
        <dbReference type="ARBA" id="ARBA00022884"/>
    </source>
</evidence>
<feature type="domain" description="RRM" evidence="3">
    <location>
        <begin position="466"/>
        <end position="534"/>
    </location>
</feature>
<dbReference type="SMART" id="SM00360">
    <property type="entry name" value="RRM"/>
    <property type="match status" value="3"/>
</dbReference>
<protein>
    <recommendedName>
        <fullName evidence="3">RRM domain-containing protein</fullName>
    </recommendedName>
</protein>
<proteinExistence type="predicted"/>
<dbReference type="Gene3D" id="3.30.70.330">
    <property type="match status" value="3"/>
</dbReference>
<evidence type="ECO:0000259" key="3">
    <source>
        <dbReference type="PROSITE" id="PS50102"/>
    </source>
</evidence>
<dbReference type="InterPro" id="IPR000504">
    <property type="entry name" value="RRM_dom"/>
</dbReference>
<organism evidence="4">
    <name type="scientific">Scylla olivacea</name>
    <name type="common">Orange mud crab</name>
    <name type="synonym">Cancer olivacea</name>
    <dbReference type="NCBI Taxonomy" id="85551"/>
    <lineage>
        <taxon>Eukaryota</taxon>
        <taxon>Metazoa</taxon>
        <taxon>Ecdysozoa</taxon>
        <taxon>Arthropoda</taxon>
        <taxon>Crustacea</taxon>
        <taxon>Multicrustacea</taxon>
        <taxon>Malacostraca</taxon>
        <taxon>Eumalacostraca</taxon>
        <taxon>Eucarida</taxon>
        <taxon>Decapoda</taxon>
        <taxon>Pleocyemata</taxon>
        <taxon>Brachyura</taxon>
        <taxon>Eubrachyura</taxon>
        <taxon>Portunoidea</taxon>
        <taxon>Portunidae</taxon>
        <taxon>Portuninae</taxon>
        <taxon>Scylla</taxon>
    </lineage>
</organism>
<sequence>MLHEHFCLVHQQHTSLATSKANIPNSQTKLHKMEQIPEIKEFHKGRRHADRKKRMEKTGDVFELGKTSSLPGMYLLSSDTVVLPSSGTKNPVAQKQDSKWHVKTPELKERILQQSSQLSRNSLCTDKFMKSRTDAGASQPNYSNDYDLFPPLSTQTKVFKQERNPVKANHYMIQHEANKKSWKDEQENNPERTIELPSSLESECKASHFWCIRREKAFSAQTGDKKEDIAFLHERSEADVHLKSNMRNKQANEHVKMSSISFSADLSISSRQKTESSRDSTLTDEEDINVVPSHNRLSSGHFFGFQESHLKKELKQNTCASANDDVGVQELGKLPEVKLYHSGNSCHKNDTSHQSYNFIKSNLDKAEASSGSDYTQILDDSIEEDLFCSSKTQIISYLKMLLKSRELQSPPGNDDAAEPKCQLLPECPATDKFGSKSVTVDDGIISKTEENLSHEDYSVWEEMLNNYIVISNLPLGVSKEEIFYHMNKVGSVSYIIMEKNRAHVIFFKAEDADVAFGLKHVLFGRELVVYRPRRPTCTLHLSGLTNSTPNEDVIKLVSSYGVVIGFYRPINKLTSSPMGYCFIKVDKQVAENVLKQNSLIVNNVRIFAEVSSQSEVKFSSQINSAQQPSSVLVPLHFQGSNDEYKVMLNNVPKLASYDLIKEHFQKFGKLHKVYVKNRKGFLIFASKDSLEQALSSRHTILGTEVKLSQDSWVP</sequence>
<name>A0A0P4VY95_SCYOL</name>
<accession>A0A0P4VY95</accession>
<dbReference type="PROSITE" id="PS50102">
    <property type="entry name" value="RRM"/>
    <property type="match status" value="2"/>
</dbReference>
<dbReference type="EMBL" id="GDRN01088037">
    <property type="protein sequence ID" value="JAI60935.1"/>
    <property type="molecule type" value="Transcribed_RNA"/>
</dbReference>
<dbReference type="SUPFAM" id="SSF54928">
    <property type="entry name" value="RNA-binding domain, RBD"/>
    <property type="match status" value="2"/>
</dbReference>